<sequence length="187" mass="21587">MYLIDIDEKYPNNYWLEYDTNIFPDSLSLKIGNPVNPNDFKDIYLSAKSNASIKNLTSYDYLFSNGPDVISKRLAKLLTNFSKDSIQLLETKIRHKGKFHEGFYIVNYLSIQEAFDMANCICKPIIDFLPDGPKKFTKITLIDLQTEKSIFRCKECLSEVAISNDVAREIKESNIKGIQLLEKKLRL</sequence>
<dbReference type="EMBL" id="BMNW01000006">
    <property type="protein sequence ID" value="GGM15861.1"/>
    <property type="molecule type" value="Genomic_DNA"/>
</dbReference>
<reference evidence="2" key="1">
    <citation type="journal article" date="2019" name="Int. J. Syst. Evol. Microbiol.">
        <title>The Global Catalogue of Microorganisms (GCM) 10K type strain sequencing project: providing services to taxonomists for standard genome sequencing and annotation.</title>
        <authorList>
            <consortium name="The Broad Institute Genomics Platform"/>
            <consortium name="The Broad Institute Genome Sequencing Center for Infectious Disease"/>
            <person name="Wu L."/>
            <person name="Ma J."/>
        </authorList>
    </citation>
    <scope>NUCLEOTIDE SEQUENCE [LARGE SCALE GENOMIC DNA]</scope>
    <source>
        <strain evidence="2">JCM 13501</strain>
    </source>
</reference>
<name>A0ABQ2GVW1_9PSED</name>
<proteinExistence type="predicted"/>
<comment type="caution">
    <text evidence="1">The sequence shown here is derived from an EMBL/GenBank/DDBJ whole genome shotgun (WGS) entry which is preliminary data.</text>
</comment>
<protein>
    <submittedName>
        <fullName evidence="1">Uncharacterized protein</fullName>
    </submittedName>
</protein>
<dbReference type="Proteomes" id="UP000616499">
    <property type="component" value="Unassembled WGS sequence"/>
</dbReference>
<evidence type="ECO:0000313" key="1">
    <source>
        <dbReference type="EMBL" id="GGM15861.1"/>
    </source>
</evidence>
<gene>
    <name evidence="1" type="ORF">GCM10009425_28440</name>
</gene>
<accession>A0ABQ2GVW1</accession>
<keyword evidence="2" id="KW-1185">Reference proteome</keyword>
<evidence type="ECO:0000313" key="2">
    <source>
        <dbReference type="Proteomes" id="UP000616499"/>
    </source>
</evidence>
<organism evidence="1 2">
    <name type="scientific">Pseudomonas asuensis</name>
    <dbReference type="NCBI Taxonomy" id="1825787"/>
    <lineage>
        <taxon>Bacteria</taxon>
        <taxon>Pseudomonadati</taxon>
        <taxon>Pseudomonadota</taxon>
        <taxon>Gammaproteobacteria</taxon>
        <taxon>Pseudomonadales</taxon>
        <taxon>Pseudomonadaceae</taxon>
        <taxon>Pseudomonas</taxon>
    </lineage>
</organism>
<dbReference type="RefSeq" id="WP_188866798.1">
    <property type="nucleotide sequence ID" value="NZ_BMNW01000006.1"/>
</dbReference>